<name>A0A2G5TBN3_9PELO</name>
<dbReference type="PANTHER" id="PTHR45680">
    <property type="entry name" value="NUCLEAR HORMONE RECEPTOR FAMILY"/>
    <property type="match status" value="1"/>
</dbReference>
<proteinExistence type="predicted"/>
<keyword evidence="1" id="KW-0805">Transcription regulation</keyword>
<accession>A0A2G5TBN3</accession>
<dbReference type="SUPFAM" id="SSF48508">
    <property type="entry name" value="Nuclear receptor ligand-binding domain"/>
    <property type="match status" value="1"/>
</dbReference>
<organism evidence="5 6">
    <name type="scientific">Caenorhabditis nigoni</name>
    <dbReference type="NCBI Taxonomy" id="1611254"/>
    <lineage>
        <taxon>Eukaryota</taxon>
        <taxon>Metazoa</taxon>
        <taxon>Ecdysozoa</taxon>
        <taxon>Nematoda</taxon>
        <taxon>Chromadorea</taxon>
        <taxon>Rhabditida</taxon>
        <taxon>Rhabditina</taxon>
        <taxon>Rhabditomorpha</taxon>
        <taxon>Rhabditoidea</taxon>
        <taxon>Rhabditidae</taxon>
        <taxon>Peloderinae</taxon>
        <taxon>Caenorhabditis</taxon>
    </lineage>
</organism>
<dbReference type="AlphaFoldDB" id="A0A2G5TBN3"/>
<evidence type="ECO:0000256" key="1">
    <source>
        <dbReference type="ARBA" id="ARBA00023015"/>
    </source>
</evidence>
<evidence type="ECO:0000256" key="2">
    <source>
        <dbReference type="ARBA" id="ARBA00023163"/>
    </source>
</evidence>
<dbReference type="InterPro" id="IPR000536">
    <property type="entry name" value="Nucl_hrmn_rcpt_lig-bd"/>
</dbReference>
<dbReference type="InterPro" id="IPR035500">
    <property type="entry name" value="NHR-like_dom_sf"/>
</dbReference>
<dbReference type="STRING" id="1611254.A0A2G5TBN3"/>
<dbReference type="InterPro" id="IPR051152">
    <property type="entry name" value="C.elegans_Orphan_NR"/>
</dbReference>
<reference evidence="6" key="1">
    <citation type="submission" date="2017-10" db="EMBL/GenBank/DDBJ databases">
        <title>Rapid genome shrinkage in a self-fertile nematode reveals novel sperm competition proteins.</title>
        <authorList>
            <person name="Yin D."/>
            <person name="Schwarz E.M."/>
            <person name="Thomas C.G."/>
            <person name="Felde R.L."/>
            <person name="Korf I.F."/>
            <person name="Cutter A.D."/>
            <person name="Schartner C.M."/>
            <person name="Ralston E.J."/>
            <person name="Meyer B.J."/>
            <person name="Haag E.S."/>
        </authorList>
    </citation>
    <scope>NUCLEOTIDE SEQUENCE [LARGE SCALE GENOMIC DNA]</scope>
    <source>
        <strain evidence="6">JU1422</strain>
    </source>
</reference>
<evidence type="ECO:0000313" key="6">
    <source>
        <dbReference type="Proteomes" id="UP000230233"/>
    </source>
</evidence>
<evidence type="ECO:0000259" key="4">
    <source>
        <dbReference type="PROSITE" id="PS51843"/>
    </source>
</evidence>
<dbReference type="PANTHER" id="PTHR45680:SF9">
    <property type="entry name" value="NUCLEAR HORMONE RECEPTOR FAMILY-RELATED"/>
    <property type="match status" value="1"/>
</dbReference>
<keyword evidence="3" id="KW-0675">Receptor</keyword>
<dbReference type="Pfam" id="PF00104">
    <property type="entry name" value="Hormone_recep"/>
    <property type="match status" value="1"/>
</dbReference>
<sequence length="187" mass="22200">MGILKSAWTIWMRLDALAETAEYNRLHGRLENGIQICTNGAKLDIEEIKMDLSWCTNYSAEQIESFMNREFSLKWNRIIDEVMKFNPTSFELNYMFLHLCLHDAGKKYQGKILEATEKLLGVLADNLHTYYSNKMRMINYSGRIAQMMKINRMIEMELRDRREKNSLANVFNLYKIEYSHPEMFDLM</sequence>
<dbReference type="EMBL" id="PDUG01000005">
    <property type="protein sequence ID" value="PIC24511.1"/>
    <property type="molecule type" value="Genomic_DNA"/>
</dbReference>
<dbReference type="Proteomes" id="UP000230233">
    <property type="component" value="Chromosome V"/>
</dbReference>
<gene>
    <name evidence="5" type="primary">Cnig_chr_V.g17826</name>
    <name evidence="5" type="ORF">B9Z55_017826</name>
</gene>
<keyword evidence="6" id="KW-1185">Reference proteome</keyword>
<dbReference type="SMART" id="SM00430">
    <property type="entry name" value="HOLI"/>
    <property type="match status" value="1"/>
</dbReference>
<keyword evidence="2" id="KW-0804">Transcription</keyword>
<feature type="domain" description="NR LBD" evidence="4">
    <location>
        <begin position="1"/>
        <end position="187"/>
    </location>
</feature>
<evidence type="ECO:0000313" key="5">
    <source>
        <dbReference type="EMBL" id="PIC24511.1"/>
    </source>
</evidence>
<evidence type="ECO:0000256" key="3">
    <source>
        <dbReference type="ARBA" id="ARBA00023170"/>
    </source>
</evidence>
<comment type="caution">
    <text evidence="5">The sequence shown here is derived from an EMBL/GenBank/DDBJ whole genome shotgun (WGS) entry which is preliminary data.</text>
</comment>
<dbReference type="PROSITE" id="PS51843">
    <property type="entry name" value="NR_LBD"/>
    <property type="match status" value="1"/>
</dbReference>
<dbReference type="OrthoDB" id="5849107at2759"/>
<protein>
    <recommendedName>
        <fullName evidence="4">NR LBD domain-containing protein</fullName>
    </recommendedName>
</protein>